<feature type="transmembrane region" description="Helical" evidence="6">
    <location>
        <begin position="209"/>
        <end position="227"/>
    </location>
</feature>
<gene>
    <name evidence="8" type="ORF">D7003_05410</name>
</gene>
<evidence type="ECO:0000256" key="2">
    <source>
        <dbReference type="ARBA" id="ARBA00022692"/>
    </source>
</evidence>
<keyword evidence="9" id="KW-1185">Reference proteome</keyword>
<dbReference type="GO" id="GO:0140359">
    <property type="term" value="F:ABC-type transporter activity"/>
    <property type="evidence" value="ECO:0007669"/>
    <property type="project" value="InterPro"/>
</dbReference>
<name>A0A3N0C6J7_9MICC</name>
<feature type="region of interest" description="Disordered" evidence="5">
    <location>
        <begin position="1"/>
        <end position="30"/>
    </location>
</feature>
<dbReference type="Pfam" id="PF12698">
    <property type="entry name" value="ABC2_membrane_3"/>
    <property type="match status" value="1"/>
</dbReference>
<feature type="transmembrane region" description="Helical" evidence="6">
    <location>
        <begin position="393"/>
        <end position="413"/>
    </location>
</feature>
<feature type="transmembrane region" description="Helical" evidence="6">
    <location>
        <begin position="256"/>
        <end position="281"/>
    </location>
</feature>
<dbReference type="Proteomes" id="UP000273807">
    <property type="component" value="Unassembled WGS sequence"/>
</dbReference>
<comment type="caution">
    <text evidence="8">The sequence shown here is derived from an EMBL/GenBank/DDBJ whole genome shotgun (WGS) entry which is preliminary data.</text>
</comment>
<dbReference type="GO" id="GO:0016020">
    <property type="term" value="C:membrane"/>
    <property type="evidence" value="ECO:0007669"/>
    <property type="project" value="UniProtKB-SubCell"/>
</dbReference>
<dbReference type="AlphaFoldDB" id="A0A3N0C6J7"/>
<proteinExistence type="predicted"/>
<comment type="subcellular location">
    <subcellularLocation>
        <location evidence="1">Membrane</location>
        <topology evidence="1">Multi-pass membrane protein</topology>
    </subcellularLocation>
</comment>
<protein>
    <submittedName>
        <fullName evidence="8">ABC transporter permease</fullName>
    </submittedName>
</protein>
<sequence>MTNQTPARSTAQPAPAGSSTPPAPARSTSVRHNLGTVVGFEFGRTVKKRRFWIATLAIPVVIAIVVLLVFVSNSTTAASEDAQKDAAVSFTYTDDSGLIPADLASAMGGRIADDPAAALQDVKAGLTEAYFAYPSDPVTTPIKVYGADQGIFANGRYDAVATQLLVTAAKAKVGSPQLTAIASGNVRTEAQTFRDGQAAGGIGSVMPPLMFLLIFYVTLILLSNQMLNSTLEEKENRVTEMILTTLNPTTLIIGKVIALFMVGLVQMLVFLTPVAVGYIFFREKLAFPDFDLSALSFEPGPLIVGALLLLGGFTVFTGVLVAIGAVMPTAKDAGTIFGPLMALIFIPFYTLGLIVSDPHSPIVQVFTYFPLSAPVTAMLRNGFGTLSPVESTIVIAELFITGALILRLAVHLFRYGSIQYTSKLSISGTFRRRTAPTGK</sequence>
<evidence type="ECO:0000256" key="6">
    <source>
        <dbReference type="SAM" id="Phobius"/>
    </source>
</evidence>
<dbReference type="InterPro" id="IPR013525">
    <property type="entry name" value="ABC2_TM"/>
</dbReference>
<dbReference type="EMBL" id="RBED01000071">
    <property type="protein sequence ID" value="RNL57970.1"/>
    <property type="molecule type" value="Genomic_DNA"/>
</dbReference>
<dbReference type="RefSeq" id="WP_123254451.1">
    <property type="nucleotide sequence ID" value="NZ_RBED01000071.1"/>
</dbReference>
<evidence type="ECO:0000256" key="4">
    <source>
        <dbReference type="ARBA" id="ARBA00023136"/>
    </source>
</evidence>
<organism evidence="8 9">
    <name type="scientific">Arthrobacter oryzae</name>
    <dbReference type="NCBI Taxonomy" id="409290"/>
    <lineage>
        <taxon>Bacteria</taxon>
        <taxon>Bacillati</taxon>
        <taxon>Actinomycetota</taxon>
        <taxon>Actinomycetes</taxon>
        <taxon>Micrococcales</taxon>
        <taxon>Micrococcaceae</taxon>
        <taxon>Arthrobacter</taxon>
    </lineage>
</organism>
<reference evidence="8 9" key="1">
    <citation type="submission" date="2018-10" db="EMBL/GenBank/DDBJ databases">
        <title>Genome sequencing of Arthrobacter oryzae TNB02.</title>
        <authorList>
            <person name="Cho Y.-J."/>
            <person name="Cho A."/>
            <person name="Kim O.-S."/>
        </authorList>
    </citation>
    <scope>NUCLEOTIDE SEQUENCE [LARGE SCALE GENOMIC DNA]</scope>
    <source>
        <strain evidence="8 9">TNB02</strain>
    </source>
</reference>
<evidence type="ECO:0000256" key="3">
    <source>
        <dbReference type="ARBA" id="ARBA00022989"/>
    </source>
</evidence>
<evidence type="ECO:0000256" key="5">
    <source>
        <dbReference type="SAM" id="MobiDB-lite"/>
    </source>
</evidence>
<evidence type="ECO:0000313" key="9">
    <source>
        <dbReference type="Proteomes" id="UP000273807"/>
    </source>
</evidence>
<evidence type="ECO:0000313" key="8">
    <source>
        <dbReference type="EMBL" id="RNL57970.1"/>
    </source>
</evidence>
<feature type="compositionally biased region" description="Low complexity" evidence="5">
    <location>
        <begin position="9"/>
        <end position="28"/>
    </location>
</feature>
<feature type="transmembrane region" description="Helical" evidence="6">
    <location>
        <begin position="301"/>
        <end position="324"/>
    </location>
</feature>
<evidence type="ECO:0000259" key="7">
    <source>
        <dbReference type="Pfam" id="PF12698"/>
    </source>
</evidence>
<keyword evidence="2 6" id="KW-0812">Transmembrane</keyword>
<keyword evidence="3 6" id="KW-1133">Transmembrane helix</keyword>
<evidence type="ECO:0000256" key="1">
    <source>
        <dbReference type="ARBA" id="ARBA00004141"/>
    </source>
</evidence>
<keyword evidence="4 6" id="KW-0472">Membrane</keyword>
<feature type="domain" description="ABC-2 type transporter transmembrane" evidence="7">
    <location>
        <begin position="49"/>
        <end position="410"/>
    </location>
</feature>
<feature type="transmembrane region" description="Helical" evidence="6">
    <location>
        <begin position="51"/>
        <end position="71"/>
    </location>
</feature>
<dbReference type="OrthoDB" id="9777766at2"/>
<accession>A0A3N0C6J7</accession>
<feature type="transmembrane region" description="Helical" evidence="6">
    <location>
        <begin position="336"/>
        <end position="355"/>
    </location>
</feature>